<comment type="caution">
    <text evidence="8">The sequence shown here is derived from an EMBL/GenBank/DDBJ whole genome shotgun (WGS) entry which is preliminary data.</text>
</comment>
<evidence type="ECO:0000313" key="9">
    <source>
        <dbReference type="Proteomes" id="UP000316425"/>
    </source>
</evidence>
<feature type="transmembrane region" description="Helical" evidence="7">
    <location>
        <begin position="112"/>
        <end position="131"/>
    </location>
</feature>
<evidence type="ECO:0000256" key="4">
    <source>
        <dbReference type="ARBA" id="ARBA00022692"/>
    </source>
</evidence>
<keyword evidence="6 7" id="KW-0472">Membrane</keyword>
<comment type="similarity">
    <text evidence="2">Belongs to the chromate ion transporter (CHR) (TC 2.A.51) family.</text>
</comment>
<comment type="subcellular location">
    <subcellularLocation>
        <location evidence="1">Cell membrane</location>
        <topology evidence="1">Multi-pass membrane protein</topology>
    </subcellularLocation>
</comment>
<sequence>MLLDLWYLFLAFFIPGIVGYGGGPAIIPLIEIEVVQRYEFMTRQEFGEVLAMGNALPGPIATKMAGYIGFEVAGVLGSLVALAATVIPTLVAMILLLNLLNKFKDSPKVKRMTSLIRPTIAVLLAVLAYQFFETSYFDAGIVHTIILVVLSFVFLERLNIHPAFVIVGALAYGAVFLS</sequence>
<gene>
    <name evidence="8" type="ORF">FPQ13_03830</name>
</gene>
<keyword evidence="3" id="KW-1003">Cell membrane</keyword>
<evidence type="ECO:0000256" key="5">
    <source>
        <dbReference type="ARBA" id="ARBA00022989"/>
    </source>
</evidence>
<feature type="transmembrane region" description="Helical" evidence="7">
    <location>
        <begin position="49"/>
        <end position="70"/>
    </location>
</feature>
<dbReference type="InterPro" id="IPR052518">
    <property type="entry name" value="CHR_Transporter"/>
</dbReference>
<evidence type="ECO:0000256" key="1">
    <source>
        <dbReference type="ARBA" id="ARBA00004651"/>
    </source>
</evidence>
<name>A0A556PR50_9BACI</name>
<dbReference type="PANTHER" id="PTHR43663">
    <property type="entry name" value="CHROMATE TRANSPORT PROTEIN-RELATED"/>
    <property type="match status" value="1"/>
</dbReference>
<keyword evidence="4 7" id="KW-0812">Transmembrane</keyword>
<dbReference type="GO" id="GO:0005886">
    <property type="term" value="C:plasma membrane"/>
    <property type="evidence" value="ECO:0007669"/>
    <property type="project" value="UniProtKB-SubCell"/>
</dbReference>
<feature type="transmembrane region" description="Helical" evidence="7">
    <location>
        <begin position="6"/>
        <end position="29"/>
    </location>
</feature>
<feature type="transmembrane region" description="Helical" evidence="7">
    <location>
        <begin position="137"/>
        <end position="155"/>
    </location>
</feature>
<dbReference type="InterPro" id="IPR003370">
    <property type="entry name" value="Chromate_transpt"/>
</dbReference>
<proteinExistence type="inferred from homology"/>
<dbReference type="EMBL" id="VMHE01000003">
    <property type="protein sequence ID" value="TSJ66834.1"/>
    <property type="molecule type" value="Genomic_DNA"/>
</dbReference>
<dbReference type="PANTHER" id="PTHR43663:SF1">
    <property type="entry name" value="CHROMATE TRANSPORTER"/>
    <property type="match status" value="1"/>
</dbReference>
<dbReference type="GO" id="GO:0015109">
    <property type="term" value="F:chromate transmembrane transporter activity"/>
    <property type="evidence" value="ECO:0007669"/>
    <property type="project" value="InterPro"/>
</dbReference>
<evidence type="ECO:0000256" key="7">
    <source>
        <dbReference type="SAM" id="Phobius"/>
    </source>
</evidence>
<evidence type="ECO:0000256" key="6">
    <source>
        <dbReference type="ARBA" id="ARBA00023136"/>
    </source>
</evidence>
<evidence type="ECO:0000256" key="3">
    <source>
        <dbReference type="ARBA" id="ARBA00022475"/>
    </source>
</evidence>
<dbReference type="OrthoDB" id="9027281at2"/>
<reference evidence="8 9" key="1">
    <citation type="submission" date="2019-07" db="EMBL/GenBank/DDBJ databases">
        <title>Allobacillus sp. nov. SKP isolated from shrimp paste of Euphausiacea.</title>
        <authorList>
            <person name="Kanchanasin P."/>
            <person name="Tanasupawat S."/>
            <person name="Shi W."/>
            <person name="Wu L."/>
            <person name="Ma J."/>
        </authorList>
    </citation>
    <scope>NUCLEOTIDE SEQUENCE [LARGE SCALE GENOMIC DNA]</scope>
    <source>
        <strain evidence="8 9">SKP4-8</strain>
    </source>
</reference>
<evidence type="ECO:0000313" key="8">
    <source>
        <dbReference type="EMBL" id="TSJ66834.1"/>
    </source>
</evidence>
<dbReference type="Pfam" id="PF02417">
    <property type="entry name" value="Chromate_transp"/>
    <property type="match status" value="1"/>
</dbReference>
<accession>A0A556PR50</accession>
<evidence type="ECO:0000256" key="2">
    <source>
        <dbReference type="ARBA" id="ARBA00005262"/>
    </source>
</evidence>
<keyword evidence="5 7" id="KW-1133">Transmembrane helix</keyword>
<dbReference type="AlphaFoldDB" id="A0A556PR50"/>
<dbReference type="RefSeq" id="WP_144087995.1">
    <property type="nucleotide sequence ID" value="NZ_VMHE01000003.1"/>
</dbReference>
<protein>
    <submittedName>
        <fullName evidence="8">Chromate transporter</fullName>
    </submittedName>
</protein>
<feature type="transmembrane region" description="Helical" evidence="7">
    <location>
        <begin position="76"/>
        <end position="100"/>
    </location>
</feature>
<keyword evidence="9" id="KW-1185">Reference proteome</keyword>
<feature type="transmembrane region" description="Helical" evidence="7">
    <location>
        <begin position="160"/>
        <end position="177"/>
    </location>
</feature>
<dbReference type="Proteomes" id="UP000316425">
    <property type="component" value="Unassembled WGS sequence"/>
</dbReference>
<organism evidence="8 9">
    <name type="scientific">Allobacillus salarius</name>
    <dbReference type="NCBI Taxonomy" id="1955272"/>
    <lineage>
        <taxon>Bacteria</taxon>
        <taxon>Bacillati</taxon>
        <taxon>Bacillota</taxon>
        <taxon>Bacilli</taxon>
        <taxon>Bacillales</taxon>
        <taxon>Bacillaceae</taxon>
        <taxon>Allobacillus</taxon>
    </lineage>
</organism>